<evidence type="ECO:0000259" key="9">
    <source>
        <dbReference type="PROSITE" id="PS50893"/>
    </source>
</evidence>
<dbReference type="PANTHER" id="PTHR43553">
    <property type="entry name" value="HEAVY METAL TRANSPORTER"/>
    <property type="match status" value="1"/>
</dbReference>
<comment type="subcellular location">
    <subcellularLocation>
        <location evidence="1 8">Cell membrane</location>
        <topology evidence="1 8">Peripheral membrane protein</topology>
    </subcellularLocation>
</comment>
<evidence type="ECO:0000256" key="8">
    <source>
        <dbReference type="RuleBase" id="RU365104"/>
    </source>
</evidence>
<evidence type="ECO:0000256" key="1">
    <source>
        <dbReference type="ARBA" id="ARBA00004202"/>
    </source>
</evidence>
<dbReference type="PROSITE" id="PS50893">
    <property type="entry name" value="ABC_TRANSPORTER_2"/>
    <property type="match status" value="1"/>
</dbReference>
<comment type="caution">
    <text evidence="10">The sequence shown here is derived from an EMBL/GenBank/DDBJ whole genome shotgun (WGS) entry which is preliminary data.</text>
</comment>
<keyword evidence="4 8" id="KW-0547">Nucleotide-binding</keyword>
<dbReference type="FunFam" id="3.40.50.300:FF:000224">
    <property type="entry name" value="Energy-coupling factor transporter ATP-binding protein EcfA"/>
    <property type="match status" value="1"/>
</dbReference>
<dbReference type="RefSeq" id="WP_007050834.1">
    <property type="nucleotide sequence ID" value="NZ_DS560019.1"/>
</dbReference>
<dbReference type="InterPro" id="IPR027417">
    <property type="entry name" value="P-loop_NTPase"/>
</dbReference>
<dbReference type="EMBL" id="ABIL02000006">
    <property type="protein sequence ID" value="EDS72364.1"/>
    <property type="molecule type" value="Genomic_DNA"/>
</dbReference>
<keyword evidence="6" id="KW-1278">Translocase</keyword>
<organism evidence="10 11">
    <name type="scientific">Anaerofustis stercorihominis DSM 17244</name>
    <dbReference type="NCBI Taxonomy" id="445971"/>
    <lineage>
        <taxon>Bacteria</taxon>
        <taxon>Bacillati</taxon>
        <taxon>Bacillota</taxon>
        <taxon>Clostridia</taxon>
        <taxon>Eubacteriales</taxon>
        <taxon>Eubacteriaceae</taxon>
        <taxon>Anaerofustis</taxon>
    </lineage>
</organism>
<evidence type="ECO:0000313" key="10">
    <source>
        <dbReference type="EMBL" id="EDS72364.1"/>
    </source>
</evidence>
<dbReference type="InterPro" id="IPR030946">
    <property type="entry name" value="EcfA2"/>
</dbReference>
<dbReference type="InterPro" id="IPR050095">
    <property type="entry name" value="ECF_ABC_transporter_ATP-bd"/>
</dbReference>
<dbReference type="PANTHER" id="PTHR43553:SF27">
    <property type="entry name" value="ENERGY-COUPLING FACTOR TRANSPORTER ATP-BINDING PROTEIN ECFA2"/>
    <property type="match status" value="1"/>
</dbReference>
<sequence length="279" mass="31255">MSVKVVDLCHTYGENSIFEFKALNNINFEVKSGELIGIIGHTGSGKSTLIQHINRLLTPTSGEIYLDELNINEKGILMKDICSKVGLVFQYPEYQLFEETVYKDIAFGPKNIGMEDIDGSVKKSMAMVGLDFETYKDKSPFELSGGQKRRVAIAGVIAMDPDILILDEPASGLDPVGRKEILDNIYKLHKDNNLTTFLVSHSMTDVCEYASKIMVYSHGELKLFDESKEVFKEVELLKEIGLSIPEGKELMLKLKEKGLDANTDLFTFEDVVKEIDNLI</sequence>
<comment type="similarity">
    <text evidence="8">Belongs to the ABC transporter superfamily. Energy-coupling factor EcfA family.</text>
</comment>
<feature type="domain" description="ABC transporter" evidence="9">
    <location>
        <begin position="3"/>
        <end position="243"/>
    </location>
</feature>
<dbReference type="EC" id="7.-.-.-" evidence="8"/>
<dbReference type="OrthoDB" id="9784332at2"/>
<protein>
    <recommendedName>
        <fullName evidence="8">Energy-coupling factor transporter ATP-binding protein EcfA2</fullName>
        <ecNumber evidence="8">7.-.-.-</ecNumber>
    </recommendedName>
</protein>
<reference evidence="10" key="2">
    <citation type="submission" date="2013-08" db="EMBL/GenBank/DDBJ databases">
        <title>Draft genome sequence of Anaerofustis stercorihominis (DSM 17244).</title>
        <authorList>
            <person name="Sudarsanam P."/>
            <person name="Ley R."/>
            <person name="Guruge J."/>
            <person name="Turnbaugh P.J."/>
            <person name="Mahowald M."/>
            <person name="Liep D."/>
            <person name="Gordon J."/>
        </authorList>
    </citation>
    <scope>NUCLEOTIDE SEQUENCE</scope>
    <source>
        <strain evidence="10">DSM 17244</strain>
    </source>
</reference>
<keyword evidence="7 8" id="KW-0472">Membrane</keyword>
<dbReference type="PROSITE" id="PS00211">
    <property type="entry name" value="ABC_TRANSPORTER_1"/>
    <property type="match status" value="1"/>
</dbReference>
<evidence type="ECO:0000256" key="5">
    <source>
        <dbReference type="ARBA" id="ARBA00022840"/>
    </source>
</evidence>
<evidence type="ECO:0000256" key="4">
    <source>
        <dbReference type="ARBA" id="ARBA00022741"/>
    </source>
</evidence>
<comment type="subunit">
    <text evidence="8">Forms a stable energy-coupling factor (ECF) transporter complex composed of 2 membrane-embedded substrate-binding proteins (S component), 2 ATP-binding proteins (A component) and 2 transmembrane proteins (T component).</text>
</comment>
<dbReference type="CDD" id="cd03225">
    <property type="entry name" value="ABC_cobalt_CbiO_domain1"/>
    <property type="match status" value="1"/>
</dbReference>
<dbReference type="eggNOG" id="COG1122">
    <property type="taxonomic scope" value="Bacteria"/>
</dbReference>
<gene>
    <name evidence="10" type="ORF">ANASTE_02080</name>
</gene>
<keyword evidence="2 8" id="KW-0813">Transport</keyword>
<dbReference type="AlphaFoldDB" id="B1CA46"/>
<evidence type="ECO:0000256" key="3">
    <source>
        <dbReference type="ARBA" id="ARBA00022475"/>
    </source>
</evidence>
<dbReference type="Proteomes" id="UP000005178">
    <property type="component" value="Unassembled WGS sequence"/>
</dbReference>
<evidence type="ECO:0000256" key="6">
    <source>
        <dbReference type="ARBA" id="ARBA00022967"/>
    </source>
</evidence>
<dbReference type="NCBIfam" id="TIGR04521">
    <property type="entry name" value="ECF_ATPase_2"/>
    <property type="match status" value="1"/>
</dbReference>
<dbReference type="NCBIfam" id="NF010158">
    <property type="entry name" value="PRK13637.1"/>
    <property type="match status" value="1"/>
</dbReference>
<keyword evidence="5 8" id="KW-0067">ATP-binding</keyword>
<evidence type="ECO:0000256" key="7">
    <source>
        <dbReference type="ARBA" id="ARBA00023136"/>
    </source>
</evidence>
<accession>B1CA46</accession>
<comment type="function">
    <text evidence="8">ATP-binding (A) component of a common energy-coupling factor (ECF) ABC-transporter complex.</text>
</comment>
<evidence type="ECO:0000256" key="2">
    <source>
        <dbReference type="ARBA" id="ARBA00022448"/>
    </source>
</evidence>
<dbReference type="Pfam" id="PF00005">
    <property type="entry name" value="ABC_tran"/>
    <property type="match status" value="1"/>
</dbReference>
<dbReference type="Gene3D" id="3.40.50.300">
    <property type="entry name" value="P-loop containing nucleotide triphosphate hydrolases"/>
    <property type="match status" value="1"/>
</dbReference>
<evidence type="ECO:0000313" key="11">
    <source>
        <dbReference type="Proteomes" id="UP000005178"/>
    </source>
</evidence>
<dbReference type="SUPFAM" id="SSF52540">
    <property type="entry name" value="P-loop containing nucleoside triphosphate hydrolases"/>
    <property type="match status" value="1"/>
</dbReference>
<dbReference type="GO" id="GO:0005524">
    <property type="term" value="F:ATP binding"/>
    <property type="evidence" value="ECO:0007669"/>
    <property type="project" value="UniProtKB-UniRule"/>
</dbReference>
<proteinExistence type="inferred from homology"/>
<dbReference type="GO" id="GO:0016887">
    <property type="term" value="F:ATP hydrolysis activity"/>
    <property type="evidence" value="ECO:0007669"/>
    <property type="project" value="InterPro"/>
</dbReference>
<dbReference type="InterPro" id="IPR017871">
    <property type="entry name" value="ABC_transporter-like_CS"/>
</dbReference>
<dbReference type="InterPro" id="IPR003593">
    <property type="entry name" value="AAA+_ATPase"/>
</dbReference>
<dbReference type="InterPro" id="IPR015856">
    <property type="entry name" value="ABC_transpr_CbiO/EcfA_su"/>
</dbReference>
<name>B1CA46_9FIRM</name>
<dbReference type="SMART" id="SM00382">
    <property type="entry name" value="AAA"/>
    <property type="match status" value="1"/>
</dbReference>
<dbReference type="STRING" id="445971.ANASTE_02080"/>
<dbReference type="GO" id="GO:0042626">
    <property type="term" value="F:ATPase-coupled transmembrane transporter activity"/>
    <property type="evidence" value="ECO:0007669"/>
    <property type="project" value="TreeGrafter"/>
</dbReference>
<dbReference type="GeneID" id="98001111"/>
<dbReference type="GO" id="GO:0043190">
    <property type="term" value="C:ATP-binding cassette (ABC) transporter complex"/>
    <property type="evidence" value="ECO:0007669"/>
    <property type="project" value="TreeGrafter"/>
</dbReference>
<dbReference type="HOGENOM" id="CLU_000604_1_22_9"/>
<reference evidence="10" key="1">
    <citation type="submission" date="2008-01" db="EMBL/GenBank/DDBJ databases">
        <authorList>
            <person name="Fulton L."/>
            <person name="Clifton S."/>
            <person name="Fulton B."/>
            <person name="Xu J."/>
            <person name="Minx P."/>
            <person name="Pepin K.H."/>
            <person name="Johnson M."/>
            <person name="Thiruvilangam P."/>
            <person name="Bhonagiri V."/>
            <person name="Nash W.E."/>
            <person name="Mardis E.R."/>
            <person name="Wilson R.K."/>
        </authorList>
    </citation>
    <scope>NUCLEOTIDE SEQUENCE [LARGE SCALE GENOMIC DNA]</scope>
    <source>
        <strain evidence="10">DSM 17244</strain>
    </source>
</reference>
<keyword evidence="3 8" id="KW-1003">Cell membrane</keyword>
<keyword evidence="11" id="KW-1185">Reference proteome</keyword>
<dbReference type="InterPro" id="IPR003439">
    <property type="entry name" value="ABC_transporter-like_ATP-bd"/>
</dbReference>